<name>A0A5N6TSH7_ASPAV</name>
<evidence type="ECO:0000313" key="1">
    <source>
        <dbReference type="EMBL" id="KAE8149306.1"/>
    </source>
</evidence>
<keyword evidence="2" id="KW-1185">Reference proteome</keyword>
<proteinExistence type="predicted"/>
<sequence length="75" mass="8884">MLNFSFSYLLLPPPFILTCFFPQLFIFLFFPSNLSWSVLLSSFHYFRSLSKLLIIVGHFRPLWIYTTAANWESPT</sequence>
<reference evidence="1 2" key="1">
    <citation type="submission" date="2019-04" db="EMBL/GenBank/DDBJ databases">
        <title>Friends and foes A comparative genomics study of 23 Aspergillus species from section Flavi.</title>
        <authorList>
            <consortium name="DOE Joint Genome Institute"/>
            <person name="Kjaerbolling I."/>
            <person name="Vesth T."/>
            <person name="Frisvad J.C."/>
            <person name="Nybo J.L."/>
            <person name="Theobald S."/>
            <person name="Kildgaard S."/>
            <person name="Isbrandt T."/>
            <person name="Kuo A."/>
            <person name="Sato A."/>
            <person name="Lyhne E.K."/>
            <person name="Kogle M.E."/>
            <person name="Wiebenga A."/>
            <person name="Kun R.S."/>
            <person name="Lubbers R.J."/>
            <person name="Makela M.R."/>
            <person name="Barry K."/>
            <person name="Chovatia M."/>
            <person name="Clum A."/>
            <person name="Daum C."/>
            <person name="Haridas S."/>
            <person name="He G."/>
            <person name="LaButti K."/>
            <person name="Lipzen A."/>
            <person name="Mondo S."/>
            <person name="Riley R."/>
            <person name="Salamov A."/>
            <person name="Simmons B.A."/>
            <person name="Magnuson J.K."/>
            <person name="Henrissat B."/>
            <person name="Mortensen U.H."/>
            <person name="Larsen T.O."/>
            <person name="Devries R.P."/>
            <person name="Grigoriev I.V."/>
            <person name="Machida M."/>
            <person name="Baker S.E."/>
            <person name="Andersen M.R."/>
        </authorList>
    </citation>
    <scope>NUCLEOTIDE SEQUENCE [LARGE SCALE GENOMIC DNA]</scope>
    <source>
        <strain evidence="1 2">IBT 18842</strain>
    </source>
</reference>
<protein>
    <submittedName>
        <fullName evidence="1">Uncharacterized protein</fullName>
    </submittedName>
</protein>
<accession>A0A5N6TSH7</accession>
<gene>
    <name evidence="1" type="ORF">BDV25DRAFT_3942</name>
</gene>
<dbReference type="EMBL" id="ML742127">
    <property type="protein sequence ID" value="KAE8149306.1"/>
    <property type="molecule type" value="Genomic_DNA"/>
</dbReference>
<dbReference type="AlphaFoldDB" id="A0A5N6TSH7"/>
<dbReference type="Proteomes" id="UP000325780">
    <property type="component" value="Unassembled WGS sequence"/>
</dbReference>
<organism evidence="1 2">
    <name type="scientific">Aspergillus avenaceus</name>
    <dbReference type="NCBI Taxonomy" id="36643"/>
    <lineage>
        <taxon>Eukaryota</taxon>
        <taxon>Fungi</taxon>
        <taxon>Dikarya</taxon>
        <taxon>Ascomycota</taxon>
        <taxon>Pezizomycotina</taxon>
        <taxon>Eurotiomycetes</taxon>
        <taxon>Eurotiomycetidae</taxon>
        <taxon>Eurotiales</taxon>
        <taxon>Aspergillaceae</taxon>
        <taxon>Aspergillus</taxon>
        <taxon>Aspergillus subgen. Circumdati</taxon>
    </lineage>
</organism>
<evidence type="ECO:0000313" key="2">
    <source>
        <dbReference type="Proteomes" id="UP000325780"/>
    </source>
</evidence>